<accession>A0A2K4ZH95</accession>
<name>A0A2K4ZH95_9FIRM</name>
<dbReference type="EMBL" id="OFSM01000012">
    <property type="protein sequence ID" value="SOY29796.1"/>
    <property type="molecule type" value="Genomic_DNA"/>
</dbReference>
<dbReference type="InterPro" id="IPR058240">
    <property type="entry name" value="rSAM_sf"/>
</dbReference>
<dbReference type="Proteomes" id="UP000236311">
    <property type="component" value="Unassembled WGS sequence"/>
</dbReference>
<dbReference type="SUPFAM" id="SSF102114">
    <property type="entry name" value="Radical SAM enzymes"/>
    <property type="match status" value="1"/>
</dbReference>
<dbReference type="Gene3D" id="3.20.20.70">
    <property type="entry name" value="Aldolase class I"/>
    <property type="match status" value="1"/>
</dbReference>
<organism evidence="1 2">
    <name type="scientific">Acetatifactor muris</name>
    <dbReference type="NCBI Taxonomy" id="879566"/>
    <lineage>
        <taxon>Bacteria</taxon>
        <taxon>Bacillati</taxon>
        <taxon>Bacillota</taxon>
        <taxon>Clostridia</taxon>
        <taxon>Lachnospirales</taxon>
        <taxon>Lachnospiraceae</taxon>
        <taxon>Acetatifactor</taxon>
    </lineage>
</organism>
<evidence type="ECO:0000313" key="1">
    <source>
        <dbReference type="EMBL" id="SOY29796.1"/>
    </source>
</evidence>
<evidence type="ECO:0000313" key="2">
    <source>
        <dbReference type="Proteomes" id="UP000236311"/>
    </source>
</evidence>
<dbReference type="RefSeq" id="WP_172455103.1">
    <property type="nucleotide sequence ID" value="NZ_JANJZD010000011.1"/>
</dbReference>
<dbReference type="InterPro" id="IPR013785">
    <property type="entry name" value="Aldolase_TIM"/>
</dbReference>
<dbReference type="AlphaFoldDB" id="A0A2K4ZH95"/>
<protein>
    <recommendedName>
        <fullName evidence="3">Radical SAM superfamily protein</fullName>
    </recommendedName>
</protein>
<sequence length="305" mass="34452">MGRKTICYRGSLKSCNYHCSYCPFSRHRASAAELERDRQQFVRFCDSMEKKAAESDIGAVFIVPYGEASIHRWYWEGLGRLAGLPGIDRVGMQTNLSFSVEACLNIFEFHCGGNDVGEMPGARKGKGRPQKKLCIWATFHPEMTDVDTFSDNCHKLTENGVNLCVGAVGVPQNLSLLGRLREKLPLDVYLWINKMDGLRRNYTEEERTAFSVIDPFFEVELNPPAADAAMCADRCFVEADGRVHTCNISKAKTVNWYTGNAEEIFRPLCGRKRCSCYLAYGGRADFEGRRHFGEYPIFRIPSGHI</sequence>
<keyword evidence="2" id="KW-1185">Reference proteome</keyword>
<reference evidence="1 2" key="1">
    <citation type="submission" date="2018-01" db="EMBL/GenBank/DDBJ databases">
        <authorList>
            <person name="Gaut B.S."/>
            <person name="Morton B.R."/>
            <person name="Clegg M.T."/>
            <person name="Duvall M.R."/>
        </authorList>
    </citation>
    <scope>NUCLEOTIDE SEQUENCE [LARGE SCALE GENOMIC DNA]</scope>
    <source>
        <strain evidence="1">GP69</strain>
    </source>
</reference>
<proteinExistence type="predicted"/>
<evidence type="ECO:0008006" key="3">
    <source>
        <dbReference type="Google" id="ProtNLM"/>
    </source>
</evidence>
<gene>
    <name evidence="1" type="ORF">AMURIS_02517</name>
</gene>
<dbReference type="NCBIfam" id="NF038073">
    <property type="entry name" value="rSAM_STM4011"/>
    <property type="match status" value="1"/>
</dbReference>
<dbReference type="InterPro" id="IPR047771">
    <property type="entry name" value="Radical_SAM_STM4011-like"/>
</dbReference>